<comment type="similarity">
    <text evidence="3">Belongs to the class-III pyridoxal-phosphate-dependent aminotransferase family. HemL subfamily.</text>
</comment>
<evidence type="ECO:0000256" key="1">
    <source>
        <dbReference type="ARBA" id="ARBA00001933"/>
    </source>
</evidence>
<protein>
    <recommendedName>
        <fullName evidence="5">Glutamate-1-semialdehyde 2,1-aminomutase</fullName>
        <ecNumber evidence="4">5.4.3.8</ecNumber>
    </recommendedName>
    <alternativeName>
        <fullName evidence="9">Glutamate-1-semialdehyde aminotransferase</fullName>
    </alternativeName>
</protein>
<evidence type="ECO:0000256" key="9">
    <source>
        <dbReference type="ARBA" id="ARBA00031365"/>
    </source>
</evidence>
<dbReference type="Proteomes" id="UP000245765">
    <property type="component" value="Unassembled WGS sequence"/>
</dbReference>
<comment type="caution">
    <text evidence="11">The sequence shown here is derived from an EMBL/GenBank/DDBJ whole genome shotgun (WGS) entry which is preliminary data.</text>
</comment>
<dbReference type="InterPro" id="IPR015422">
    <property type="entry name" value="PyrdxlP-dep_Trfase_small"/>
</dbReference>
<comment type="pathway">
    <text evidence="2">Porphyrin-containing compound metabolism; protoporphyrin-IX biosynthesis; 5-aminolevulinate from L-glutamyl-tRNA(Glu): step 2/2.</text>
</comment>
<evidence type="ECO:0000256" key="6">
    <source>
        <dbReference type="ARBA" id="ARBA00022898"/>
    </source>
</evidence>
<keyword evidence="11" id="KW-0032">Aminotransferase</keyword>
<reference evidence="12" key="1">
    <citation type="submission" date="2018-05" db="EMBL/GenBank/DDBJ databases">
        <authorList>
            <person name="Du Z."/>
            <person name="Wang X."/>
        </authorList>
    </citation>
    <scope>NUCLEOTIDE SEQUENCE [LARGE SCALE GENOMIC DNA]</scope>
    <source>
        <strain evidence="12">CQN31</strain>
    </source>
</reference>
<keyword evidence="7" id="KW-0413">Isomerase</keyword>
<accession>A0A317FD93</accession>
<comment type="cofactor">
    <cofactor evidence="1">
        <name>pyridoxal 5'-phosphate</name>
        <dbReference type="ChEBI" id="CHEBI:597326"/>
    </cofactor>
</comment>
<dbReference type="Gene3D" id="3.40.640.10">
    <property type="entry name" value="Type I PLP-dependent aspartate aminotransferase-like (Major domain)"/>
    <property type="match status" value="1"/>
</dbReference>
<evidence type="ECO:0000313" key="12">
    <source>
        <dbReference type="Proteomes" id="UP000245765"/>
    </source>
</evidence>
<evidence type="ECO:0000256" key="4">
    <source>
        <dbReference type="ARBA" id="ARBA00012143"/>
    </source>
</evidence>
<dbReference type="PANTHER" id="PTHR43713">
    <property type="entry name" value="GLUTAMATE-1-SEMIALDEHYDE 2,1-AMINOMUTASE"/>
    <property type="match status" value="1"/>
</dbReference>
<dbReference type="GO" id="GO:0042286">
    <property type="term" value="F:glutamate-1-semialdehyde 2,1-aminomutase activity"/>
    <property type="evidence" value="ECO:0007669"/>
    <property type="project" value="UniProtKB-EC"/>
</dbReference>
<dbReference type="RefSeq" id="WP_109870162.1">
    <property type="nucleotide sequence ID" value="NZ_QGNA01000002.1"/>
</dbReference>
<evidence type="ECO:0000256" key="8">
    <source>
        <dbReference type="ARBA" id="ARBA00023244"/>
    </source>
</evidence>
<dbReference type="EMBL" id="QGNA01000002">
    <property type="protein sequence ID" value="PWS37051.1"/>
    <property type="molecule type" value="Genomic_DNA"/>
</dbReference>
<sequence length="439" mass="46754">MQDPAQRFAASRAWHERASRVLAGGVSSQFRAFGVFHPMHYVRAEGARIWDADGNELLDYTLAQGPCILGQSHPELVARVQRAVARAQLFAGQHEEEVLLAEALQRLIPCAERVRFASSGSEAAQACIRLARAVTGRQRILKFDGHYHGWLDSVAFNVAPPGNAAGDAPVPWCAGVAESAAADVVCLPWNDLDAVRQVMARQGAEIAAIITEPVMCNQGCIEPVPGFLQGLREICDAHGAALIFDEIITGFRLGLGGAQAHYGVTPDLALFGKALGSGFPLAAIVGRQRWMAPLEAGAAYHAGTMNGNNACVAAGLATVELLAREEGAALRHIAAMGARLRDGLAVLGVRHGLKLRVQGPGPMFNMAFSALPRATEFRHVAADDRASYQAFCRGMLLEGVRLIERGLWYVSAAHTEDDIAITLAAADRVLGRIAAGDPP</sequence>
<dbReference type="FunFam" id="3.40.640.10:FF:000021">
    <property type="entry name" value="Glutamate-1-semialdehyde 2,1-aminomutase"/>
    <property type="match status" value="1"/>
</dbReference>
<dbReference type="PROSITE" id="PS00600">
    <property type="entry name" value="AA_TRANSFER_CLASS_3"/>
    <property type="match status" value="1"/>
</dbReference>
<dbReference type="GO" id="GO:0006779">
    <property type="term" value="P:porphyrin-containing compound biosynthetic process"/>
    <property type="evidence" value="ECO:0007669"/>
    <property type="project" value="UniProtKB-KW"/>
</dbReference>
<keyword evidence="8" id="KW-0627">Porphyrin biosynthesis</keyword>
<dbReference type="GO" id="GO:0030170">
    <property type="term" value="F:pyridoxal phosphate binding"/>
    <property type="evidence" value="ECO:0007669"/>
    <property type="project" value="InterPro"/>
</dbReference>
<keyword evidence="12" id="KW-1185">Reference proteome</keyword>
<dbReference type="GO" id="GO:0008483">
    <property type="term" value="F:transaminase activity"/>
    <property type="evidence" value="ECO:0007669"/>
    <property type="project" value="UniProtKB-KW"/>
</dbReference>
<dbReference type="InterPro" id="IPR015424">
    <property type="entry name" value="PyrdxlP-dep_Trfase"/>
</dbReference>
<evidence type="ECO:0000256" key="5">
    <source>
        <dbReference type="ARBA" id="ARBA00015416"/>
    </source>
</evidence>
<dbReference type="OrthoDB" id="9801052at2"/>
<dbReference type="AlphaFoldDB" id="A0A317FD93"/>
<dbReference type="EC" id="5.4.3.8" evidence="4"/>
<evidence type="ECO:0000256" key="3">
    <source>
        <dbReference type="ARBA" id="ARBA00008981"/>
    </source>
</evidence>
<dbReference type="SUPFAM" id="SSF53383">
    <property type="entry name" value="PLP-dependent transferases"/>
    <property type="match status" value="1"/>
</dbReference>
<dbReference type="InterPro" id="IPR005814">
    <property type="entry name" value="Aminotrans_3"/>
</dbReference>
<keyword evidence="11" id="KW-0808">Transferase</keyword>
<dbReference type="Pfam" id="PF00202">
    <property type="entry name" value="Aminotran_3"/>
    <property type="match status" value="1"/>
</dbReference>
<gene>
    <name evidence="11" type="ORF">DFH01_09245</name>
</gene>
<dbReference type="InterPro" id="IPR049704">
    <property type="entry name" value="Aminotrans_3_PPA_site"/>
</dbReference>
<evidence type="ECO:0000256" key="7">
    <source>
        <dbReference type="ARBA" id="ARBA00023235"/>
    </source>
</evidence>
<dbReference type="InterPro" id="IPR015421">
    <property type="entry name" value="PyrdxlP-dep_Trfase_major"/>
</dbReference>
<dbReference type="PANTHER" id="PTHR43713:SF3">
    <property type="entry name" value="GLUTAMATE-1-SEMIALDEHYDE 2,1-AMINOMUTASE 1, CHLOROPLASTIC-RELATED"/>
    <property type="match status" value="1"/>
</dbReference>
<dbReference type="CDD" id="cd00610">
    <property type="entry name" value="OAT_like"/>
    <property type="match status" value="1"/>
</dbReference>
<evidence type="ECO:0000256" key="2">
    <source>
        <dbReference type="ARBA" id="ARBA00004819"/>
    </source>
</evidence>
<evidence type="ECO:0000256" key="10">
    <source>
        <dbReference type="RuleBase" id="RU003560"/>
    </source>
</evidence>
<organism evidence="11 12">
    <name type="scientific">Falsiroseomonas bella</name>
    <dbReference type="NCBI Taxonomy" id="2184016"/>
    <lineage>
        <taxon>Bacteria</taxon>
        <taxon>Pseudomonadati</taxon>
        <taxon>Pseudomonadota</taxon>
        <taxon>Alphaproteobacteria</taxon>
        <taxon>Acetobacterales</taxon>
        <taxon>Roseomonadaceae</taxon>
        <taxon>Falsiroseomonas</taxon>
    </lineage>
</organism>
<dbReference type="Gene3D" id="3.90.1150.10">
    <property type="entry name" value="Aspartate Aminotransferase, domain 1"/>
    <property type="match status" value="1"/>
</dbReference>
<proteinExistence type="inferred from homology"/>
<evidence type="ECO:0000313" key="11">
    <source>
        <dbReference type="EMBL" id="PWS37051.1"/>
    </source>
</evidence>
<keyword evidence="6 10" id="KW-0663">Pyridoxal phosphate</keyword>
<name>A0A317FD93_9PROT</name>